<feature type="domain" description="N-end rule aminoacyl transferase C-terminal" evidence="1">
    <location>
        <begin position="84"/>
        <end position="200"/>
    </location>
</feature>
<protein>
    <submittedName>
        <fullName evidence="2">Arginine-tRNA-protein transferase</fullName>
    </submittedName>
</protein>
<evidence type="ECO:0000313" key="3">
    <source>
        <dbReference type="Proteomes" id="UP001596513"/>
    </source>
</evidence>
<dbReference type="PANTHER" id="PTHR21367">
    <property type="entry name" value="ARGININE-TRNA-PROTEIN TRANSFERASE 1"/>
    <property type="match status" value="1"/>
</dbReference>
<dbReference type="InterPro" id="IPR007472">
    <property type="entry name" value="N-end_Aminoacyl_Trfase_C"/>
</dbReference>
<reference evidence="3" key="1">
    <citation type="journal article" date="2019" name="Int. J. Syst. Evol. Microbiol.">
        <title>The Global Catalogue of Microorganisms (GCM) 10K type strain sequencing project: providing services to taxonomists for standard genome sequencing and annotation.</title>
        <authorList>
            <consortium name="The Broad Institute Genomics Platform"/>
            <consortium name="The Broad Institute Genome Sequencing Center for Infectious Disease"/>
            <person name="Wu L."/>
            <person name="Ma J."/>
        </authorList>
    </citation>
    <scope>NUCLEOTIDE SEQUENCE [LARGE SCALE GENOMIC DNA]</scope>
    <source>
        <strain evidence="3">JCM 19635</strain>
    </source>
</reference>
<organism evidence="2 3">
    <name type="scientific">Hymenobacter humi</name>
    <dbReference type="NCBI Taxonomy" id="1411620"/>
    <lineage>
        <taxon>Bacteria</taxon>
        <taxon>Pseudomonadati</taxon>
        <taxon>Bacteroidota</taxon>
        <taxon>Cytophagia</taxon>
        <taxon>Cytophagales</taxon>
        <taxon>Hymenobacteraceae</taxon>
        <taxon>Hymenobacter</taxon>
    </lineage>
</organism>
<name>A0ABW2TZT7_9BACT</name>
<dbReference type="InterPro" id="IPR016181">
    <property type="entry name" value="Acyl_CoA_acyltransferase"/>
</dbReference>
<comment type="caution">
    <text evidence="2">The sequence shown here is derived from an EMBL/GenBank/DDBJ whole genome shotgun (WGS) entry which is preliminary data.</text>
</comment>
<sequence>MSASSSGLPVIRGEALDFYLGQGYYRMQQDLFTCQFVPFDGRLYTAHWLRVVLPRVEWGPEQRRLLRRNARFAATIQPFHLTTEHEELYARYRSAITFDASPTVEAVLLGGAEHNVFNTYIVELRDGHRLVAAGIFDRGNRSVAGILNFYDPTYRQHSLGKYLLLLKTDYARHLGLDYYYPGYVVHDYPKFDYKLSLSPVATEVFDSISGRWKNYSRDAVAANSAELLADWLPEACASLPKSLRVLLGSYGCALTRILEPATRFT</sequence>
<evidence type="ECO:0000259" key="1">
    <source>
        <dbReference type="Pfam" id="PF04377"/>
    </source>
</evidence>
<gene>
    <name evidence="2" type="ORF">ACFQT0_03965</name>
</gene>
<proteinExistence type="predicted"/>
<dbReference type="EMBL" id="JBHTEK010000001">
    <property type="protein sequence ID" value="MFC7666665.1"/>
    <property type="molecule type" value="Genomic_DNA"/>
</dbReference>
<dbReference type="GO" id="GO:0016740">
    <property type="term" value="F:transferase activity"/>
    <property type="evidence" value="ECO:0007669"/>
    <property type="project" value="UniProtKB-KW"/>
</dbReference>
<dbReference type="PANTHER" id="PTHR21367:SF1">
    <property type="entry name" value="ARGINYL-TRNA--PROTEIN TRANSFERASE 1"/>
    <property type="match status" value="1"/>
</dbReference>
<keyword evidence="2" id="KW-0808">Transferase</keyword>
<keyword evidence="3" id="KW-1185">Reference proteome</keyword>
<dbReference type="RefSeq" id="WP_380200562.1">
    <property type="nucleotide sequence ID" value="NZ_JBHTEK010000001.1"/>
</dbReference>
<dbReference type="Pfam" id="PF04377">
    <property type="entry name" value="ATE_C"/>
    <property type="match status" value="1"/>
</dbReference>
<evidence type="ECO:0000313" key="2">
    <source>
        <dbReference type="EMBL" id="MFC7666665.1"/>
    </source>
</evidence>
<accession>A0ABW2TZT7</accession>
<dbReference type="Proteomes" id="UP001596513">
    <property type="component" value="Unassembled WGS sequence"/>
</dbReference>
<dbReference type="SUPFAM" id="SSF55729">
    <property type="entry name" value="Acyl-CoA N-acyltransferases (Nat)"/>
    <property type="match status" value="1"/>
</dbReference>
<dbReference type="InterPro" id="IPR030700">
    <property type="entry name" value="N-end_Aminoacyl_Trfase"/>
</dbReference>